<dbReference type="EMBL" id="JAPXFL010000002">
    <property type="protein sequence ID" value="KAK9510348.1"/>
    <property type="molecule type" value="Genomic_DNA"/>
</dbReference>
<dbReference type="CDD" id="cd00009">
    <property type="entry name" value="AAA"/>
    <property type="match status" value="1"/>
</dbReference>
<dbReference type="GO" id="GO:0003688">
    <property type="term" value="F:DNA replication origin binding"/>
    <property type="evidence" value="ECO:0007669"/>
    <property type="project" value="TreeGrafter"/>
</dbReference>
<dbReference type="InterPro" id="IPR054425">
    <property type="entry name" value="Cdc6_ORC1-like_ATPase_lid"/>
</dbReference>
<dbReference type="Gene3D" id="1.10.8.60">
    <property type="match status" value="1"/>
</dbReference>
<accession>A0AAW1DMH3</accession>
<evidence type="ECO:0000256" key="1">
    <source>
        <dbReference type="ARBA" id="ARBA00004123"/>
    </source>
</evidence>
<dbReference type="InterPro" id="IPR050311">
    <property type="entry name" value="ORC1/CDC6"/>
</dbReference>
<dbReference type="PANTHER" id="PTHR10763">
    <property type="entry name" value="CELL DIVISION CONTROL PROTEIN 6-RELATED"/>
    <property type="match status" value="1"/>
</dbReference>
<evidence type="ECO:0000259" key="12">
    <source>
        <dbReference type="SMART" id="SM00382"/>
    </source>
</evidence>
<keyword evidence="5" id="KW-0479">Metal-binding</keyword>
<dbReference type="GO" id="GO:0033314">
    <property type="term" value="P:mitotic DNA replication checkpoint signaling"/>
    <property type="evidence" value="ECO:0007669"/>
    <property type="project" value="TreeGrafter"/>
</dbReference>
<evidence type="ECO:0000256" key="7">
    <source>
        <dbReference type="ARBA" id="ARBA00022840"/>
    </source>
</evidence>
<evidence type="ECO:0000256" key="4">
    <source>
        <dbReference type="ARBA" id="ARBA00022705"/>
    </source>
</evidence>
<dbReference type="InterPro" id="IPR015163">
    <property type="entry name" value="Cdc6_C"/>
</dbReference>
<evidence type="ECO:0000256" key="10">
    <source>
        <dbReference type="ARBA" id="ARBA00023242"/>
    </source>
</evidence>
<name>A0AAW1DMH3_9HEMI</name>
<keyword evidence="7 11" id="KW-0067">ATP-binding</keyword>
<comment type="function">
    <text evidence="11">Component of the origin recognition complex (ORC) that binds origins of replication. DNA-binding is ATP-dependent, however specific DNA sequences that define origins of replication have not been identified so far. ORC is required to assemble the pre-replication complex necessary to initiate DNA replication.</text>
</comment>
<dbReference type="GO" id="GO:0005664">
    <property type="term" value="C:nuclear origin of replication recognition complex"/>
    <property type="evidence" value="ECO:0007669"/>
    <property type="project" value="TreeGrafter"/>
</dbReference>
<dbReference type="Pfam" id="PF00004">
    <property type="entry name" value="AAA"/>
    <property type="match status" value="1"/>
</dbReference>
<gene>
    <name evidence="13" type="ORF">O3M35_005152</name>
</gene>
<keyword evidence="4 11" id="KW-0235">DNA replication</keyword>
<keyword evidence="10 11" id="KW-0539">Nucleus</keyword>
<dbReference type="Gene3D" id="3.40.50.300">
    <property type="entry name" value="P-loop containing nucleotide triphosphate hydrolases"/>
    <property type="match status" value="1"/>
</dbReference>
<dbReference type="AlphaFoldDB" id="A0AAW1DMH3"/>
<dbReference type="InterPro" id="IPR027417">
    <property type="entry name" value="P-loop_NTPase"/>
</dbReference>
<dbReference type="Pfam" id="PF22606">
    <property type="entry name" value="Cdc6-ORC-like_ATPase_lid"/>
    <property type="match status" value="1"/>
</dbReference>
<evidence type="ECO:0000313" key="13">
    <source>
        <dbReference type="EMBL" id="KAK9510348.1"/>
    </source>
</evidence>
<reference evidence="13 14" key="1">
    <citation type="submission" date="2022-12" db="EMBL/GenBank/DDBJ databases">
        <title>Chromosome-level genome assembly of true bugs.</title>
        <authorList>
            <person name="Ma L."/>
            <person name="Li H."/>
        </authorList>
    </citation>
    <scope>NUCLEOTIDE SEQUENCE [LARGE SCALE GENOMIC DNA]</scope>
    <source>
        <strain evidence="13">Lab_2022b</strain>
    </source>
</reference>
<evidence type="ECO:0000313" key="14">
    <source>
        <dbReference type="Proteomes" id="UP001461498"/>
    </source>
</evidence>
<comment type="subcellular location">
    <subcellularLocation>
        <location evidence="1 11">Nucleus</location>
    </subcellularLocation>
</comment>
<keyword evidence="9 11" id="KW-0238">DNA-binding</keyword>
<evidence type="ECO:0000256" key="3">
    <source>
        <dbReference type="ARBA" id="ARBA00019081"/>
    </source>
</evidence>
<dbReference type="FunFam" id="3.40.50.300:FF:000199">
    <property type="entry name" value="Origin recognition complex subunit 1"/>
    <property type="match status" value="1"/>
</dbReference>
<dbReference type="GO" id="GO:0016887">
    <property type="term" value="F:ATP hydrolysis activity"/>
    <property type="evidence" value="ECO:0007669"/>
    <property type="project" value="InterPro"/>
</dbReference>
<evidence type="ECO:0000256" key="5">
    <source>
        <dbReference type="ARBA" id="ARBA00022723"/>
    </source>
</evidence>
<comment type="similarity">
    <text evidence="2 11">Belongs to the ORC1 family.</text>
</comment>
<proteinExistence type="inferred from homology"/>
<comment type="caution">
    <text evidence="13">The sequence shown here is derived from an EMBL/GenBank/DDBJ whole genome shotgun (WGS) entry which is preliminary data.</text>
</comment>
<dbReference type="Pfam" id="PF09079">
    <property type="entry name" value="WHD_Cdc6"/>
    <property type="match status" value="1"/>
</dbReference>
<keyword evidence="8" id="KW-0460">Magnesium</keyword>
<evidence type="ECO:0000256" key="6">
    <source>
        <dbReference type="ARBA" id="ARBA00022741"/>
    </source>
</evidence>
<dbReference type="GO" id="GO:0005524">
    <property type="term" value="F:ATP binding"/>
    <property type="evidence" value="ECO:0007669"/>
    <property type="project" value="UniProtKB-KW"/>
</dbReference>
<keyword evidence="6 11" id="KW-0547">Nucleotide-binding</keyword>
<protein>
    <recommendedName>
        <fullName evidence="3 11">Origin recognition complex subunit 1</fullName>
    </recommendedName>
</protein>
<dbReference type="Proteomes" id="UP001461498">
    <property type="component" value="Unassembled WGS sequence"/>
</dbReference>
<evidence type="ECO:0000256" key="9">
    <source>
        <dbReference type="ARBA" id="ARBA00023125"/>
    </source>
</evidence>
<evidence type="ECO:0000256" key="2">
    <source>
        <dbReference type="ARBA" id="ARBA00008398"/>
    </source>
</evidence>
<dbReference type="PANTHER" id="PTHR10763:SF23">
    <property type="entry name" value="ORIGIN RECOGNITION COMPLEX SUBUNIT 1"/>
    <property type="match status" value="1"/>
</dbReference>
<feature type="domain" description="AAA+ ATPase" evidence="12">
    <location>
        <begin position="268"/>
        <end position="422"/>
    </location>
</feature>
<sequence length="596" mass="67055">MSKGLNKKNRSDDVFRSRTPPALKLFLASISSECNEPSRKSDEDVDEPPQCDNAEWMILPKNNSKMENVESAANSNSSLPSEIIACNKDNCLVSPILLKKKSKPRYYSPKSERPNKQSDLAENINECDMEKFKKLSLTSECRVVVTKSPLLDRLATKNMSISLEVDLNNKDIKSTPVRSLSRNSLVKSAKKKLDLTPSSSVKRNIGHGFLTPVISEKSERHLSRDNFGDIDQTRIKLQASTVPESLPCRSNEFNNIRTFVIRKIQDETGGCMYISGVPGTGKTATVHAVIKGLQGDSLKKSIPPFDFVEINGLRLTEPRQSYVRIWQTLTNEKVPVEQALRNLEKKFRGRPVRNTVILVDELDYLFNKRQDVIYNLLEWTTLKNSKLVILTIANTMDLPERTLKGKITSRMGLTRLIFQPYTHQQLQEIVTNRLGNCKNFHPDAIQLVARKVAAISGDARRALDICRRAVETLDGNEGKTISVFDIDKVISGTFTGIRVQAIKNCSRMGKFVLRAIRDEVSRTGVEETTFNSLFNQLITICTLEGIAPEPNPGDVSKVINYLTESGLILAERDRKDLKRKVSLNVSPDDIHYAMME</sequence>
<evidence type="ECO:0000256" key="8">
    <source>
        <dbReference type="ARBA" id="ARBA00022842"/>
    </source>
</evidence>
<organism evidence="13 14">
    <name type="scientific">Rhynocoris fuscipes</name>
    <dbReference type="NCBI Taxonomy" id="488301"/>
    <lineage>
        <taxon>Eukaryota</taxon>
        <taxon>Metazoa</taxon>
        <taxon>Ecdysozoa</taxon>
        <taxon>Arthropoda</taxon>
        <taxon>Hexapoda</taxon>
        <taxon>Insecta</taxon>
        <taxon>Pterygota</taxon>
        <taxon>Neoptera</taxon>
        <taxon>Paraneoptera</taxon>
        <taxon>Hemiptera</taxon>
        <taxon>Heteroptera</taxon>
        <taxon>Panheteroptera</taxon>
        <taxon>Cimicomorpha</taxon>
        <taxon>Reduviidae</taxon>
        <taxon>Harpactorinae</taxon>
        <taxon>Harpactorini</taxon>
        <taxon>Rhynocoris</taxon>
    </lineage>
</organism>
<comment type="subunit">
    <text evidence="11">ORC is composed of six subunits.</text>
</comment>
<dbReference type="InterPro" id="IPR003959">
    <property type="entry name" value="ATPase_AAA_core"/>
</dbReference>
<dbReference type="InterPro" id="IPR003593">
    <property type="entry name" value="AAA+_ATPase"/>
</dbReference>
<dbReference type="SUPFAM" id="SSF52540">
    <property type="entry name" value="P-loop containing nucleoside triphosphate hydrolases"/>
    <property type="match status" value="1"/>
</dbReference>
<dbReference type="GO" id="GO:0046872">
    <property type="term" value="F:metal ion binding"/>
    <property type="evidence" value="ECO:0007669"/>
    <property type="project" value="UniProtKB-KW"/>
</dbReference>
<evidence type="ECO:0000256" key="11">
    <source>
        <dbReference type="RuleBase" id="RU365058"/>
    </source>
</evidence>
<keyword evidence="14" id="KW-1185">Reference proteome</keyword>
<dbReference type="GO" id="GO:0006270">
    <property type="term" value="P:DNA replication initiation"/>
    <property type="evidence" value="ECO:0007669"/>
    <property type="project" value="TreeGrafter"/>
</dbReference>
<dbReference type="SMART" id="SM00382">
    <property type="entry name" value="AAA"/>
    <property type="match status" value="1"/>
</dbReference>